<feature type="compositionally biased region" description="Polar residues" evidence="1">
    <location>
        <begin position="367"/>
        <end position="382"/>
    </location>
</feature>
<dbReference type="OrthoDB" id="3941579at2759"/>
<dbReference type="EMBL" id="MU001686">
    <property type="protein sequence ID" value="KAF2455462.1"/>
    <property type="molecule type" value="Genomic_DNA"/>
</dbReference>
<reference evidence="3" key="1">
    <citation type="journal article" date="2020" name="Stud. Mycol.">
        <title>101 Dothideomycetes genomes: a test case for predicting lifestyles and emergence of pathogens.</title>
        <authorList>
            <person name="Haridas S."/>
            <person name="Albert R."/>
            <person name="Binder M."/>
            <person name="Bloem J."/>
            <person name="Labutti K."/>
            <person name="Salamov A."/>
            <person name="Andreopoulos B."/>
            <person name="Baker S."/>
            <person name="Barry K."/>
            <person name="Bills G."/>
            <person name="Bluhm B."/>
            <person name="Cannon C."/>
            <person name="Castanera R."/>
            <person name="Culley D."/>
            <person name="Daum C."/>
            <person name="Ezra D."/>
            <person name="Gonzalez J."/>
            <person name="Henrissat B."/>
            <person name="Kuo A."/>
            <person name="Liang C."/>
            <person name="Lipzen A."/>
            <person name="Lutzoni F."/>
            <person name="Magnuson J."/>
            <person name="Mondo S."/>
            <person name="Nolan M."/>
            <person name="Ohm R."/>
            <person name="Pangilinan J."/>
            <person name="Park H.-J."/>
            <person name="Ramirez L."/>
            <person name="Alfaro M."/>
            <person name="Sun H."/>
            <person name="Tritt A."/>
            <person name="Yoshinaga Y."/>
            <person name="Zwiers L.-H."/>
            <person name="Turgeon B."/>
            <person name="Goodwin S."/>
            <person name="Spatafora J."/>
            <person name="Crous P."/>
            <person name="Grigoriev I."/>
        </authorList>
    </citation>
    <scope>NUCLEOTIDE SEQUENCE</scope>
    <source>
        <strain evidence="3">ATCC 16933</strain>
    </source>
</reference>
<evidence type="ECO:0000256" key="2">
    <source>
        <dbReference type="SAM" id="SignalP"/>
    </source>
</evidence>
<feature type="chain" id="PRO_5025627497" description="RlpA-like double-psi beta-barrel-protein domain-containing protein-containing protein" evidence="2">
    <location>
        <begin position="22"/>
        <end position="415"/>
    </location>
</feature>
<proteinExistence type="predicted"/>
<accession>A0A6A6NVI4</accession>
<feature type="signal peptide" evidence="2">
    <location>
        <begin position="1"/>
        <end position="21"/>
    </location>
</feature>
<feature type="compositionally biased region" description="Polar residues" evidence="1">
    <location>
        <begin position="236"/>
        <end position="246"/>
    </location>
</feature>
<evidence type="ECO:0008006" key="5">
    <source>
        <dbReference type="Google" id="ProtNLM"/>
    </source>
</evidence>
<organism evidence="3 4">
    <name type="scientific">Lineolata rhizophorae</name>
    <dbReference type="NCBI Taxonomy" id="578093"/>
    <lineage>
        <taxon>Eukaryota</taxon>
        <taxon>Fungi</taxon>
        <taxon>Dikarya</taxon>
        <taxon>Ascomycota</taxon>
        <taxon>Pezizomycotina</taxon>
        <taxon>Dothideomycetes</taxon>
        <taxon>Dothideomycetes incertae sedis</taxon>
        <taxon>Lineolatales</taxon>
        <taxon>Lineolataceae</taxon>
        <taxon>Lineolata</taxon>
    </lineage>
</organism>
<feature type="region of interest" description="Disordered" evidence="1">
    <location>
        <begin position="367"/>
        <end position="391"/>
    </location>
</feature>
<keyword evidence="4" id="KW-1185">Reference proteome</keyword>
<keyword evidence="2" id="KW-0732">Signal</keyword>
<evidence type="ECO:0000313" key="3">
    <source>
        <dbReference type="EMBL" id="KAF2455462.1"/>
    </source>
</evidence>
<feature type="region of interest" description="Disordered" evidence="1">
    <location>
        <begin position="203"/>
        <end position="259"/>
    </location>
</feature>
<protein>
    <recommendedName>
        <fullName evidence="5">RlpA-like double-psi beta-barrel-protein domain-containing protein-containing protein</fullName>
    </recommendedName>
</protein>
<dbReference type="Proteomes" id="UP000799766">
    <property type="component" value="Unassembled WGS sequence"/>
</dbReference>
<sequence>MRSFRTLLALTSSLLLPLASSTSTVSMHDYPSLANAAYNPPFCEVPYASLDLSRVTAKLYADHTTDCGSCLRVCGPAACTSLLVIDQSNDPGRALDISTAAAEVITGGDTSAGTWDVSIEEVGAEECVGVWTGEMYANVPDETMPPNLRTLREIQSGIETPSQTPEEGEPVALTYGVPVMESSTLSPDVPVGSPTFAPYVPLESPTSSTLAVPEPISPAPEQHGVQWSSEVAAPPSSRTSSVTSDVPASPSPEIPSDYNEHTSYAVYGSESPSSSTVDAYTGNYPAETPCADTSSLVYSSWSSHVSLQTSLPSTTVCTASTATSLATLPSVVIVPGTGSQPSISLSTGLVASGSSSVPVVVNATSSTPSFVPSARPTQTPQQVDDESAGSRLSGANGSTLAAIIALSWLVYGSSA</sequence>
<evidence type="ECO:0000256" key="1">
    <source>
        <dbReference type="SAM" id="MobiDB-lite"/>
    </source>
</evidence>
<name>A0A6A6NVI4_9PEZI</name>
<dbReference type="AlphaFoldDB" id="A0A6A6NVI4"/>
<gene>
    <name evidence="3" type="ORF">BDY21DRAFT_66174</name>
</gene>
<evidence type="ECO:0000313" key="4">
    <source>
        <dbReference type="Proteomes" id="UP000799766"/>
    </source>
</evidence>